<comment type="caution">
    <text evidence="2">The sequence shown here is derived from an EMBL/GenBank/DDBJ whole genome shotgun (WGS) entry which is preliminary data.</text>
</comment>
<protein>
    <recommendedName>
        <fullName evidence="4">Vegetative incompatibility protein HET-E-1</fullName>
    </recommendedName>
</protein>
<evidence type="ECO:0008006" key="4">
    <source>
        <dbReference type="Google" id="ProtNLM"/>
    </source>
</evidence>
<accession>A0A175VRW7</accession>
<dbReference type="EMBL" id="LCTW02000461">
    <property type="protein sequence ID" value="KXX73504.1"/>
    <property type="molecule type" value="Genomic_DNA"/>
</dbReference>
<dbReference type="Gene3D" id="3.40.50.300">
    <property type="entry name" value="P-loop containing nucleotide triphosphate hydrolases"/>
    <property type="match status" value="1"/>
</dbReference>
<gene>
    <name evidence="2" type="ORF">MMYC01_208360</name>
</gene>
<sequence>MGPLSIIGVAAAAVQFLDLGTRLLVETIGVYQGASAISSRLTNLSETSDELAEFARQVQEKMSLLAPPDHVLTVSETAILDACHACESSSQEVMEFISQIRGRVVPLEEGESGESIDLLESFRTAVKFVSKESRIHDMEAKERSVGQKDVPSDNTEATSCHQRLMERLSLVEKDYATASTTLSLSVFTYSVPADPASTGDAACMRALLANLHFPSLDSRAEIIPEAYERKFDWIFREPRQSDQGRPMWPNFPNRFEGDAESVFWITGKPGSGKSTMMEYLVIEEAPNLGPKLLPGRWAMLKVFGETSVAQLPPWTWRELFESLNLLASFDDRPFNLAFFVDGLDEFDGDYIWLIDVIKLFHSRPGIKVCVSSRPWSDFRDAFADSPQLRMEMLTKHDMELFAAFPVDAQELLSGIVEKAKGTVWSQIEKSVPKDFDAHLAILEGISFEAADVETPLFMDGACAWILVCLQCASRAANEPQSYSRLYLCLG</sequence>
<evidence type="ECO:0000313" key="2">
    <source>
        <dbReference type="EMBL" id="KXX73504.1"/>
    </source>
</evidence>
<dbReference type="Proteomes" id="UP000078237">
    <property type="component" value="Unassembled WGS sequence"/>
</dbReference>
<dbReference type="AlphaFoldDB" id="A0A175VRW7"/>
<keyword evidence="3" id="KW-1185">Reference proteome</keyword>
<feature type="region of interest" description="Disordered" evidence="1">
    <location>
        <begin position="139"/>
        <end position="158"/>
    </location>
</feature>
<reference evidence="2 3" key="1">
    <citation type="journal article" date="2016" name="Genome Announc.">
        <title>Genome Sequence of Madurella mycetomatis mm55, Isolated from a Human Mycetoma Case in Sudan.</title>
        <authorList>
            <person name="Smit S."/>
            <person name="Derks M.F."/>
            <person name="Bervoets S."/>
            <person name="Fahal A."/>
            <person name="van Leeuwen W."/>
            <person name="van Belkum A."/>
            <person name="van de Sande W.W."/>
        </authorList>
    </citation>
    <scope>NUCLEOTIDE SEQUENCE [LARGE SCALE GENOMIC DNA]</scope>
    <source>
        <strain evidence="3">mm55</strain>
    </source>
</reference>
<dbReference type="STRING" id="100816.A0A175VRW7"/>
<dbReference type="OrthoDB" id="443402at2759"/>
<dbReference type="InterPro" id="IPR027417">
    <property type="entry name" value="P-loop_NTPase"/>
</dbReference>
<evidence type="ECO:0000313" key="3">
    <source>
        <dbReference type="Proteomes" id="UP000078237"/>
    </source>
</evidence>
<dbReference type="PANTHER" id="PTHR10039:SF5">
    <property type="entry name" value="NACHT DOMAIN-CONTAINING PROTEIN"/>
    <property type="match status" value="1"/>
</dbReference>
<organism evidence="2 3">
    <name type="scientific">Madurella mycetomatis</name>
    <dbReference type="NCBI Taxonomy" id="100816"/>
    <lineage>
        <taxon>Eukaryota</taxon>
        <taxon>Fungi</taxon>
        <taxon>Dikarya</taxon>
        <taxon>Ascomycota</taxon>
        <taxon>Pezizomycotina</taxon>
        <taxon>Sordariomycetes</taxon>
        <taxon>Sordariomycetidae</taxon>
        <taxon>Sordariales</taxon>
        <taxon>Sordariales incertae sedis</taxon>
        <taxon>Madurella</taxon>
    </lineage>
</organism>
<evidence type="ECO:0000256" key="1">
    <source>
        <dbReference type="SAM" id="MobiDB-lite"/>
    </source>
</evidence>
<name>A0A175VRW7_9PEZI</name>
<dbReference type="PANTHER" id="PTHR10039">
    <property type="entry name" value="AMELOGENIN"/>
    <property type="match status" value="1"/>
</dbReference>
<proteinExistence type="predicted"/>
<dbReference type="VEuPathDB" id="FungiDB:MMYC01_208360"/>